<evidence type="ECO:0000313" key="3">
    <source>
        <dbReference type="Proteomes" id="UP001152607"/>
    </source>
</evidence>
<reference evidence="2" key="1">
    <citation type="submission" date="2023-01" db="EMBL/GenBank/DDBJ databases">
        <authorList>
            <person name="Van Ghelder C."/>
            <person name="Rancurel C."/>
        </authorList>
    </citation>
    <scope>NUCLEOTIDE SEQUENCE</scope>
    <source>
        <strain evidence="2">CNCM I-4278</strain>
    </source>
</reference>
<protein>
    <submittedName>
        <fullName evidence="2">Uncharacterized protein</fullName>
    </submittedName>
</protein>
<name>A0A9W4US70_9PLEO</name>
<keyword evidence="1" id="KW-0732">Signal</keyword>
<dbReference type="AlphaFoldDB" id="A0A9W4US70"/>
<dbReference type="EMBL" id="CAOQHR010000010">
    <property type="protein sequence ID" value="CAI6340001.1"/>
    <property type="molecule type" value="Genomic_DNA"/>
</dbReference>
<gene>
    <name evidence="2" type="ORF">PDIGIT_LOCUS13167</name>
</gene>
<organism evidence="2 3">
    <name type="scientific">Periconia digitata</name>
    <dbReference type="NCBI Taxonomy" id="1303443"/>
    <lineage>
        <taxon>Eukaryota</taxon>
        <taxon>Fungi</taxon>
        <taxon>Dikarya</taxon>
        <taxon>Ascomycota</taxon>
        <taxon>Pezizomycotina</taxon>
        <taxon>Dothideomycetes</taxon>
        <taxon>Pleosporomycetidae</taxon>
        <taxon>Pleosporales</taxon>
        <taxon>Massarineae</taxon>
        <taxon>Periconiaceae</taxon>
        <taxon>Periconia</taxon>
    </lineage>
</organism>
<feature type="chain" id="PRO_5040738329" evidence="1">
    <location>
        <begin position="19"/>
        <end position="138"/>
    </location>
</feature>
<dbReference type="Proteomes" id="UP001152607">
    <property type="component" value="Unassembled WGS sequence"/>
</dbReference>
<evidence type="ECO:0000313" key="2">
    <source>
        <dbReference type="EMBL" id="CAI6340001.1"/>
    </source>
</evidence>
<dbReference type="OrthoDB" id="291007at2759"/>
<accession>A0A9W4US70</accession>
<sequence length="138" mass="15264">MKLTSTALMALFATLSTSQQTGETVYLTNCGSTSEFSYYRPGHNSENRTPPDDRCRFQTGNNLPVNWENNARSCTFGTGVRFESRIGSGVPINAYAGPATQFIPGQAGRPWDCFRDNLRVLYQDGATSCNAVYWCNPQ</sequence>
<comment type="caution">
    <text evidence="2">The sequence shown here is derived from an EMBL/GenBank/DDBJ whole genome shotgun (WGS) entry which is preliminary data.</text>
</comment>
<keyword evidence="3" id="KW-1185">Reference proteome</keyword>
<feature type="signal peptide" evidence="1">
    <location>
        <begin position="1"/>
        <end position="18"/>
    </location>
</feature>
<proteinExistence type="predicted"/>
<evidence type="ECO:0000256" key="1">
    <source>
        <dbReference type="SAM" id="SignalP"/>
    </source>
</evidence>